<accession>A0A510IGW8</accession>
<sequence>MNKDQFDTYQQGYNAYLDGADETSNPYNGLSSELWSDGWQDAEEDEQRFV</sequence>
<dbReference type="InterPro" id="IPR023200">
    <property type="entry name" value="RMF_sf"/>
</dbReference>
<dbReference type="RefSeq" id="WP_172622621.1">
    <property type="nucleotide sequence ID" value="NZ_AP019800.1"/>
</dbReference>
<evidence type="ECO:0000313" key="4">
    <source>
        <dbReference type="EMBL" id="BBL92368.1"/>
    </source>
</evidence>
<feature type="compositionally biased region" description="Acidic residues" evidence="3">
    <location>
        <begin position="40"/>
        <end position="50"/>
    </location>
</feature>
<evidence type="ECO:0000256" key="1">
    <source>
        <dbReference type="ARBA" id="ARBA00022490"/>
    </source>
</evidence>
<gene>
    <name evidence="4" type="ORF">VroAM7_50210</name>
</gene>
<dbReference type="Pfam" id="PF04957">
    <property type="entry name" value="RMF"/>
    <property type="match status" value="1"/>
</dbReference>
<keyword evidence="4" id="KW-0614">Plasmid</keyword>
<proteinExistence type="predicted"/>
<evidence type="ECO:0008006" key="6">
    <source>
        <dbReference type="Google" id="ProtNLM"/>
    </source>
</evidence>
<dbReference type="EMBL" id="AP019800">
    <property type="protein sequence ID" value="BBL92368.1"/>
    <property type="molecule type" value="Genomic_DNA"/>
</dbReference>
<protein>
    <recommendedName>
        <fullName evidence="6">Ribosome modulation factor</fullName>
    </recommendedName>
</protein>
<organism evidence="4 5">
    <name type="scientific">Vibrio rotiferianus</name>
    <dbReference type="NCBI Taxonomy" id="190895"/>
    <lineage>
        <taxon>Bacteria</taxon>
        <taxon>Pseudomonadati</taxon>
        <taxon>Pseudomonadota</taxon>
        <taxon>Gammaproteobacteria</taxon>
        <taxon>Vibrionales</taxon>
        <taxon>Vibrionaceae</taxon>
        <taxon>Vibrio</taxon>
    </lineage>
</organism>
<evidence type="ECO:0000256" key="2">
    <source>
        <dbReference type="ARBA" id="ARBA00022845"/>
    </source>
</evidence>
<reference evidence="5" key="1">
    <citation type="submission" date="2019-07" db="EMBL/GenBank/DDBJ databases">
        <title>Complete Genome Sequences of Vibrion rotiferianus strain AM7.</title>
        <authorList>
            <person name="Miyazaki K."/>
            <person name="Wiseschart A."/>
            <person name="Pootanakit K."/>
            <person name="Ishimori K."/>
            <person name="Kitahara K."/>
        </authorList>
    </citation>
    <scope>NUCLEOTIDE SEQUENCE [LARGE SCALE GENOMIC DNA]</scope>
    <source>
        <strain evidence="5">AM7</strain>
        <plasmid evidence="5">pam7 dna</plasmid>
    </source>
</reference>
<dbReference type="Gene3D" id="1.10.10.620">
    <property type="entry name" value="ribosome modulation factor like domain"/>
    <property type="match status" value="1"/>
</dbReference>
<evidence type="ECO:0000256" key="3">
    <source>
        <dbReference type="SAM" id="MobiDB-lite"/>
    </source>
</evidence>
<geneLocation type="plasmid" evidence="5">
    <name>pam7 dna</name>
</geneLocation>
<dbReference type="Proteomes" id="UP000315115">
    <property type="component" value="Plasmid pAM7"/>
</dbReference>
<keyword evidence="2" id="KW-0810">Translation regulation</keyword>
<evidence type="ECO:0000313" key="5">
    <source>
        <dbReference type="Proteomes" id="UP000315115"/>
    </source>
</evidence>
<name>A0A510IGW8_9VIBR</name>
<dbReference type="AlphaFoldDB" id="A0A510IGW8"/>
<dbReference type="GO" id="GO:0006417">
    <property type="term" value="P:regulation of translation"/>
    <property type="evidence" value="ECO:0007669"/>
    <property type="project" value="UniProtKB-KW"/>
</dbReference>
<keyword evidence="1" id="KW-0963">Cytoplasm</keyword>
<feature type="region of interest" description="Disordered" evidence="3">
    <location>
        <begin position="17"/>
        <end position="50"/>
    </location>
</feature>
<feature type="compositionally biased region" description="Polar residues" evidence="3">
    <location>
        <begin position="22"/>
        <end position="34"/>
    </location>
</feature>
<dbReference type="InterPro" id="IPR007040">
    <property type="entry name" value="Ribosome_modulation_factor"/>
</dbReference>